<dbReference type="PANTHER" id="PTHR30026:SF20">
    <property type="entry name" value="OUTER MEMBRANE PROTEIN TOLC"/>
    <property type="match status" value="1"/>
</dbReference>
<dbReference type="InterPro" id="IPR003423">
    <property type="entry name" value="OMP_efflux"/>
</dbReference>
<evidence type="ECO:0000256" key="4">
    <source>
        <dbReference type="ARBA" id="ARBA00022452"/>
    </source>
</evidence>
<evidence type="ECO:0000256" key="3">
    <source>
        <dbReference type="ARBA" id="ARBA00022448"/>
    </source>
</evidence>
<keyword evidence="9" id="KW-1185">Reference proteome</keyword>
<dbReference type="Gene3D" id="1.20.1600.10">
    <property type="entry name" value="Outer membrane efflux proteins (OEP)"/>
    <property type="match status" value="1"/>
</dbReference>
<dbReference type="RefSeq" id="WP_127029918.1">
    <property type="nucleotide sequence ID" value="NZ_RYFG02000078.1"/>
</dbReference>
<evidence type="ECO:0000256" key="1">
    <source>
        <dbReference type="ARBA" id="ARBA00004442"/>
    </source>
</evidence>
<dbReference type="Pfam" id="PF02321">
    <property type="entry name" value="OEP"/>
    <property type="match status" value="2"/>
</dbReference>
<evidence type="ECO:0000313" key="8">
    <source>
        <dbReference type="EMBL" id="TRW97007.1"/>
    </source>
</evidence>
<comment type="similarity">
    <text evidence="2">Belongs to the outer membrane factor (OMF) (TC 1.B.17) family.</text>
</comment>
<sequence>MNKITKFEHQSICLFVLSFLNACSVQEYQPAALPVYTQKVELPAIKPVTKEKPALPENKQVLPEKPVPILKRQAQEFNLNQAVQTALKADPVILAAFEGINQAEADLITAGLLPNPDFSAGGSLIPLDKRFTVDRQGGPPQIDVGVAMPIDWFLFGKRAAAIVSGRLGVDVAAADFANTLRLRIAGTIAAFYTVLEAQAMLQLAQENQDNLTKTEQIILNRVSLGGVGTIEADRIRLSIFTSHRDIHARELELNAALNQLRALLGIADDIPVAVKGTLEVASPVKPFSIDTAFKWAEENRPDLASMQRQLDKAGADVALEETKAYPQVTPKVGLTRQFQQQAIGFPDANSWGAGVDITMPIFDRNQGNIAKAKSVLTQSQFNLQTQRVNLRSEIDQAVNTYASAYQILVNDDPGQLEAAKNVRDKINQAYALGGKTLIEVLDAQRIYLETYRMHITGRSNYWHSLYQLNAAIGKDILQ</sequence>
<keyword evidence="4" id="KW-1134">Transmembrane beta strand</keyword>
<keyword evidence="7" id="KW-0998">Cell outer membrane</keyword>
<evidence type="ECO:0000256" key="2">
    <source>
        <dbReference type="ARBA" id="ARBA00007613"/>
    </source>
</evidence>
<keyword evidence="6" id="KW-0472">Membrane</keyword>
<comment type="subcellular location">
    <subcellularLocation>
        <location evidence="1">Cell outer membrane</location>
    </subcellularLocation>
</comment>
<evidence type="ECO:0000256" key="6">
    <source>
        <dbReference type="ARBA" id="ARBA00023136"/>
    </source>
</evidence>
<reference evidence="8 9" key="1">
    <citation type="journal article" date="2019" name="Antonie Van Leeuwenhoek">
        <title>Description of 'Ca. Methylobacter oryzae' KRF1, a novel species from the environmentally important Methylobacter clade 2.</title>
        <authorList>
            <person name="Khatri K."/>
            <person name="Mohite J.A."/>
            <person name="Pandit P.S."/>
            <person name="Bahulikar R."/>
            <person name="Rahalkar M.C."/>
        </authorList>
    </citation>
    <scope>NUCLEOTIDE SEQUENCE [LARGE SCALE GENOMIC DNA]</scope>
    <source>
        <strain evidence="8 9">KRF1</strain>
    </source>
</reference>
<gene>
    <name evidence="8" type="ORF">EKO24_008280</name>
</gene>
<dbReference type="SUPFAM" id="SSF56954">
    <property type="entry name" value="Outer membrane efflux proteins (OEP)"/>
    <property type="match status" value="1"/>
</dbReference>
<dbReference type="InterPro" id="IPR051906">
    <property type="entry name" value="TolC-like"/>
</dbReference>
<comment type="caution">
    <text evidence="8">The sequence shown here is derived from an EMBL/GenBank/DDBJ whole genome shotgun (WGS) entry which is preliminary data.</text>
</comment>
<name>A0ABY3CBP0_9GAMM</name>
<keyword evidence="3" id="KW-0813">Transport</keyword>
<dbReference type="EMBL" id="RYFG02000078">
    <property type="protein sequence ID" value="TRW97007.1"/>
    <property type="molecule type" value="Genomic_DNA"/>
</dbReference>
<proteinExistence type="inferred from homology"/>
<protein>
    <submittedName>
        <fullName evidence="8">TolC family protein</fullName>
    </submittedName>
</protein>
<keyword evidence="5" id="KW-0812">Transmembrane</keyword>
<organism evidence="8 9">
    <name type="scientific">Candidatus Methylobacter oryzae</name>
    <dbReference type="NCBI Taxonomy" id="2497749"/>
    <lineage>
        <taxon>Bacteria</taxon>
        <taxon>Pseudomonadati</taxon>
        <taxon>Pseudomonadota</taxon>
        <taxon>Gammaproteobacteria</taxon>
        <taxon>Methylococcales</taxon>
        <taxon>Methylococcaceae</taxon>
        <taxon>Methylobacter</taxon>
    </lineage>
</organism>
<dbReference type="Proteomes" id="UP000733744">
    <property type="component" value="Unassembled WGS sequence"/>
</dbReference>
<evidence type="ECO:0000256" key="7">
    <source>
        <dbReference type="ARBA" id="ARBA00023237"/>
    </source>
</evidence>
<dbReference type="PANTHER" id="PTHR30026">
    <property type="entry name" value="OUTER MEMBRANE PROTEIN TOLC"/>
    <property type="match status" value="1"/>
</dbReference>
<accession>A0ABY3CBP0</accession>
<evidence type="ECO:0000256" key="5">
    <source>
        <dbReference type="ARBA" id="ARBA00022692"/>
    </source>
</evidence>
<evidence type="ECO:0000313" key="9">
    <source>
        <dbReference type="Proteomes" id="UP000733744"/>
    </source>
</evidence>